<reference evidence="1 2" key="2">
    <citation type="submission" date="2017-09" db="EMBL/GenBank/DDBJ databases">
        <title>Extensive intraspecific genome diversity in a model arbuscular mycorrhizal fungus.</title>
        <authorList>
            <person name="Chen E.C."/>
            <person name="Morin E."/>
            <person name="Beaudet D."/>
            <person name="Noel J."/>
            <person name="Ndikumana S."/>
            <person name="Charron P."/>
            <person name="St-Onge C."/>
            <person name="Giorgi J."/>
            <person name="Grigoriev I.V."/>
            <person name="Roux C."/>
            <person name="Martin F.M."/>
            <person name="Corradi N."/>
        </authorList>
    </citation>
    <scope>NUCLEOTIDE SEQUENCE [LARGE SCALE GENOMIC DNA]</scope>
    <source>
        <strain evidence="1 2">A5</strain>
    </source>
</reference>
<evidence type="ECO:0000313" key="2">
    <source>
        <dbReference type="Proteomes" id="UP000232722"/>
    </source>
</evidence>
<dbReference type="Proteomes" id="UP000232722">
    <property type="component" value="Unassembled WGS sequence"/>
</dbReference>
<accession>A0A2N0P6C5</accession>
<dbReference type="EMBL" id="LLXJ01001396">
    <property type="protein sequence ID" value="PKC02368.1"/>
    <property type="molecule type" value="Genomic_DNA"/>
</dbReference>
<organism evidence="1 2">
    <name type="scientific">Rhizophagus irregularis</name>
    <dbReference type="NCBI Taxonomy" id="588596"/>
    <lineage>
        <taxon>Eukaryota</taxon>
        <taxon>Fungi</taxon>
        <taxon>Fungi incertae sedis</taxon>
        <taxon>Mucoromycota</taxon>
        <taxon>Glomeromycotina</taxon>
        <taxon>Glomeromycetes</taxon>
        <taxon>Glomerales</taxon>
        <taxon>Glomeraceae</taxon>
        <taxon>Rhizophagus</taxon>
    </lineage>
</organism>
<comment type="caution">
    <text evidence="1">The sequence shown here is derived from an EMBL/GenBank/DDBJ whole genome shotgun (WGS) entry which is preliminary data.</text>
</comment>
<evidence type="ECO:0000313" key="1">
    <source>
        <dbReference type="EMBL" id="PKC02368.1"/>
    </source>
</evidence>
<feature type="non-terminal residue" evidence="1">
    <location>
        <position position="1"/>
    </location>
</feature>
<sequence>QLIFLDDTAKYERSLSRTYGYSFSMSKSSFLRCVRYTILPALTLDGFIACDIMRCSCSKERYCSFVYRFISNCKYFFIFAFVQLCDHVCDHATFVSV</sequence>
<dbReference type="VEuPathDB" id="FungiDB:RhiirFUN_022449"/>
<gene>
    <name evidence="1" type="ORF">RhiirA5_454026</name>
</gene>
<dbReference type="AlphaFoldDB" id="A0A2N0P6C5"/>
<name>A0A2N0P6C5_9GLOM</name>
<reference evidence="1 2" key="1">
    <citation type="submission" date="2016-04" db="EMBL/GenBank/DDBJ databases">
        <title>Genome analyses suggest a sexual origin of heterokaryosis in a supposedly ancient asexual fungus.</title>
        <authorList>
            <person name="Ropars J."/>
            <person name="Sedzielewska K."/>
            <person name="Noel J."/>
            <person name="Charron P."/>
            <person name="Farinelli L."/>
            <person name="Marton T."/>
            <person name="Kruger M."/>
            <person name="Pelin A."/>
            <person name="Brachmann A."/>
            <person name="Corradi N."/>
        </authorList>
    </citation>
    <scope>NUCLEOTIDE SEQUENCE [LARGE SCALE GENOMIC DNA]</scope>
    <source>
        <strain evidence="1 2">A5</strain>
    </source>
</reference>
<protein>
    <submittedName>
        <fullName evidence="1">Uncharacterized protein</fullName>
    </submittedName>
</protein>
<proteinExistence type="predicted"/>